<evidence type="ECO:0000259" key="2">
    <source>
        <dbReference type="Pfam" id="PF00535"/>
    </source>
</evidence>
<accession>A0A2U1K5C3</accession>
<feature type="domain" description="Glycosyltransferase 2-like" evidence="2">
    <location>
        <begin position="5"/>
        <end position="136"/>
    </location>
</feature>
<comment type="caution">
    <text evidence="3">The sequence shown here is derived from an EMBL/GenBank/DDBJ whole genome shotgun (WGS) entry which is preliminary data.</text>
</comment>
<dbReference type="PANTHER" id="PTHR22916:SF3">
    <property type="entry name" value="UDP-GLCNAC:BETAGAL BETA-1,3-N-ACETYLGLUCOSAMINYLTRANSFERASE-LIKE PROTEIN 1"/>
    <property type="match status" value="1"/>
</dbReference>
<organism evidence="3 4">
    <name type="scientific">Pueribacillus theae</name>
    <dbReference type="NCBI Taxonomy" id="2171751"/>
    <lineage>
        <taxon>Bacteria</taxon>
        <taxon>Bacillati</taxon>
        <taxon>Bacillota</taxon>
        <taxon>Bacilli</taxon>
        <taxon>Bacillales</taxon>
        <taxon>Bacillaceae</taxon>
        <taxon>Pueribacillus</taxon>
    </lineage>
</organism>
<dbReference type="GO" id="GO:0016758">
    <property type="term" value="F:hexosyltransferase activity"/>
    <property type="evidence" value="ECO:0007669"/>
    <property type="project" value="UniProtKB-ARBA"/>
</dbReference>
<dbReference type="RefSeq" id="WP_116553707.1">
    <property type="nucleotide sequence ID" value="NZ_QCZG01000006.1"/>
</dbReference>
<proteinExistence type="inferred from homology"/>
<dbReference type="InterPro" id="IPR029044">
    <property type="entry name" value="Nucleotide-diphossugar_trans"/>
</dbReference>
<sequence>MDKVSIIIPFYNCEYVDQAIESALNQTYSNIEVIVVNDGSTKFTEKIEPYKEKIKLIEKPNGGTASALNTGIQNATGEYIAWLSSDDIFYPNKTADQLAFMHNRNADISYGGFVLINGEGKITRPFMPSTGVSKRLVFLKVMKRQCLINGCTVMAKKEVFNRCGLFDESLFYVQDYDMWLRIVQHYHFHFLNKPIIQYRIHPNMGTIQHKKELLMEETQIRKKYRNTLKQMIDLEKKRSLFPQKGE</sequence>
<evidence type="ECO:0000256" key="1">
    <source>
        <dbReference type="ARBA" id="ARBA00006739"/>
    </source>
</evidence>
<evidence type="ECO:0000313" key="3">
    <source>
        <dbReference type="EMBL" id="PWA12716.1"/>
    </source>
</evidence>
<protein>
    <submittedName>
        <fullName evidence="3">Glycosyl transferase family 2</fullName>
    </submittedName>
</protein>
<dbReference type="OrthoDB" id="396512at2"/>
<comment type="similarity">
    <text evidence="1">Belongs to the glycosyltransferase 2 family.</text>
</comment>
<dbReference type="PANTHER" id="PTHR22916">
    <property type="entry name" value="GLYCOSYLTRANSFERASE"/>
    <property type="match status" value="1"/>
</dbReference>
<dbReference type="Gene3D" id="3.90.550.10">
    <property type="entry name" value="Spore Coat Polysaccharide Biosynthesis Protein SpsA, Chain A"/>
    <property type="match status" value="1"/>
</dbReference>
<keyword evidence="4" id="KW-1185">Reference proteome</keyword>
<dbReference type="Pfam" id="PF00535">
    <property type="entry name" value="Glycos_transf_2"/>
    <property type="match status" value="1"/>
</dbReference>
<dbReference type="Proteomes" id="UP000245998">
    <property type="component" value="Unassembled WGS sequence"/>
</dbReference>
<evidence type="ECO:0000313" key="4">
    <source>
        <dbReference type="Proteomes" id="UP000245998"/>
    </source>
</evidence>
<gene>
    <name evidence="3" type="ORF">DCC39_04585</name>
</gene>
<dbReference type="SUPFAM" id="SSF53448">
    <property type="entry name" value="Nucleotide-diphospho-sugar transferases"/>
    <property type="match status" value="1"/>
</dbReference>
<dbReference type="EMBL" id="QCZG01000006">
    <property type="protein sequence ID" value="PWA12716.1"/>
    <property type="molecule type" value="Genomic_DNA"/>
</dbReference>
<dbReference type="InterPro" id="IPR001173">
    <property type="entry name" value="Glyco_trans_2-like"/>
</dbReference>
<dbReference type="AlphaFoldDB" id="A0A2U1K5C3"/>
<keyword evidence="3" id="KW-0808">Transferase</keyword>
<name>A0A2U1K5C3_9BACI</name>
<reference evidence="3 4" key="1">
    <citation type="submission" date="2018-04" db="EMBL/GenBank/DDBJ databases">
        <title>Camelliibacillus theae gen. nov., sp. nov., isolated from Pu'er tea.</title>
        <authorList>
            <person name="Niu L."/>
        </authorList>
    </citation>
    <scope>NUCLEOTIDE SEQUENCE [LARGE SCALE GENOMIC DNA]</scope>
    <source>
        <strain evidence="3 4">T8</strain>
    </source>
</reference>